<evidence type="ECO:0000313" key="1">
    <source>
        <dbReference type="EMBL" id="KSU87695.1"/>
    </source>
</evidence>
<dbReference type="RefSeq" id="WP_025909625.1">
    <property type="nucleotide sequence ID" value="NZ_KQ758653.1"/>
</dbReference>
<accession>A0A0V8JL28</accession>
<organism evidence="1 2">
    <name type="scientific">Priestia veravalensis</name>
    <dbReference type="NCBI Taxonomy" id="1414648"/>
    <lineage>
        <taxon>Bacteria</taxon>
        <taxon>Bacillati</taxon>
        <taxon>Bacillota</taxon>
        <taxon>Bacilli</taxon>
        <taxon>Bacillales</taxon>
        <taxon>Bacillaceae</taxon>
        <taxon>Priestia</taxon>
    </lineage>
</organism>
<name>A0A0V8JL28_9BACI</name>
<comment type="caution">
    <text evidence="1">The sequence shown here is derived from an EMBL/GenBank/DDBJ whole genome shotgun (WGS) entry which is preliminary data.</text>
</comment>
<dbReference type="EMBL" id="LNQP01000038">
    <property type="protein sequence ID" value="KSU87695.1"/>
    <property type="molecule type" value="Genomic_DNA"/>
</dbReference>
<reference evidence="1 2" key="1">
    <citation type="submission" date="2015-11" db="EMBL/GenBank/DDBJ databases">
        <title>Bacillus caseinolyticus sp nov.</title>
        <authorList>
            <person name="Dastager S.G."/>
            <person name="Mawlankar R."/>
        </authorList>
    </citation>
    <scope>NUCLEOTIDE SEQUENCE [LARGE SCALE GENOMIC DNA]</scope>
    <source>
        <strain evidence="1 2">SGD-V-76</strain>
    </source>
</reference>
<gene>
    <name evidence="1" type="ORF">AS180_11870</name>
</gene>
<keyword evidence="2" id="KW-1185">Reference proteome</keyword>
<dbReference type="InterPro" id="IPR022258">
    <property type="entry name" value="Flagellar_operon_YvyF"/>
</dbReference>
<dbReference type="AlphaFoldDB" id="A0A0V8JL28"/>
<protein>
    <submittedName>
        <fullName evidence="1">Uncharacterized protein</fullName>
    </submittedName>
</protein>
<dbReference type="NCBIfam" id="TIGR03826">
    <property type="entry name" value="YvyF"/>
    <property type="match status" value="1"/>
</dbReference>
<sequence length="133" mass="15478">MLTNCLRCGSLFVQSGARNICPSCYQEEEGQYERVVTFLRKRENRTATMYEVVKKTNVPDLRIQQFIQQGRLLVAKFPNLGYPCLECGQSIREGKLCHSCAQQLKNDLAKHEIETKCQNERQDRLSTYRLKDK</sequence>
<evidence type="ECO:0000313" key="2">
    <source>
        <dbReference type="Proteomes" id="UP000053681"/>
    </source>
</evidence>
<dbReference type="Proteomes" id="UP000053681">
    <property type="component" value="Unassembled WGS sequence"/>
</dbReference>
<proteinExistence type="predicted"/>